<accession>A0A2S6NG90</accession>
<dbReference type="AlphaFoldDB" id="A0A2S6NG90"/>
<dbReference type="Gene3D" id="1.20.1600.10">
    <property type="entry name" value="Outer membrane efflux proteins (OEP)"/>
    <property type="match status" value="1"/>
</dbReference>
<comment type="caution">
    <text evidence="4">The sequence shown here is derived from an EMBL/GenBank/DDBJ whole genome shotgun (WGS) entry which is preliminary data.</text>
</comment>
<dbReference type="GO" id="GO:0015562">
    <property type="term" value="F:efflux transmembrane transporter activity"/>
    <property type="evidence" value="ECO:0007669"/>
    <property type="project" value="InterPro"/>
</dbReference>
<evidence type="ECO:0008006" key="6">
    <source>
        <dbReference type="Google" id="ProtNLM"/>
    </source>
</evidence>
<dbReference type="GO" id="GO:0005886">
    <property type="term" value="C:plasma membrane"/>
    <property type="evidence" value="ECO:0007669"/>
    <property type="project" value="UniProtKB-SubCell"/>
</dbReference>
<comment type="subcellular location">
    <subcellularLocation>
        <location evidence="2">Cell membrane</location>
        <topology evidence="2">Lipid-anchor</topology>
    </subcellularLocation>
</comment>
<feature type="signal peptide" evidence="2">
    <location>
        <begin position="1"/>
        <end position="22"/>
    </location>
</feature>
<evidence type="ECO:0000313" key="5">
    <source>
        <dbReference type="Proteomes" id="UP000239724"/>
    </source>
</evidence>
<dbReference type="InterPro" id="IPR010131">
    <property type="entry name" value="MdtP/NodT-like"/>
</dbReference>
<feature type="compositionally biased region" description="Basic and acidic residues" evidence="3">
    <location>
        <begin position="500"/>
        <end position="509"/>
    </location>
</feature>
<protein>
    <recommendedName>
        <fullName evidence="6">RND transporter</fullName>
    </recommendedName>
</protein>
<gene>
    <name evidence="4" type="ORF">CCS01_14010</name>
</gene>
<organism evidence="4 5">
    <name type="scientific">Rhodopila globiformis</name>
    <name type="common">Rhodopseudomonas globiformis</name>
    <dbReference type="NCBI Taxonomy" id="1071"/>
    <lineage>
        <taxon>Bacteria</taxon>
        <taxon>Pseudomonadati</taxon>
        <taxon>Pseudomonadota</taxon>
        <taxon>Alphaproteobacteria</taxon>
        <taxon>Acetobacterales</taxon>
        <taxon>Acetobacteraceae</taxon>
        <taxon>Rhodopila</taxon>
    </lineage>
</organism>
<evidence type="ECO:0000256" key="3">
    <source>
        <dbReference type="SAM" id="MobiDB-lite"/>
    </source>
</evidence>
<dbReference type="InterPro" id="IPR003423">
    <property type="entry name" value="OMP_efflux"/>
</dbReference>
<keyword evidence="2" id="KW-0472">Membrane</keyword>
<dbReference type="OrthoDB" id="9783100at2"/>
<keyword evidence="2" id="KW-0812">Transmembrane</keyword>
<keyword evidence="2" id="KW-0449">Lipoprotein</keyword>
<dbReference type="EMBL" id="NHRY01000140">
    <property type="protein sequence ID" value="PPQ33648.1"/>
    <property type="molecule type" value="Genomic_DNA"/>
</dbReference>
<evidence type="ECO:0000256" key="1">
    <source>
        <dbReference type="ARBA" id="ARBA00007613"/>
    </source>
</evidence>
<keyword evidence="2" id="KW-1134">Transmembrane beta strand</keyword>
<dbReference type="RefSeq" id="WP_104519470.1">
    <property type="nucleotide sequence ID" value="NZ_NHRY01000140.1"/>
</dbReference>
<name>A0A2S6NG90_RHOGL</name>
<comment type="similarity">
    <text evidence="1 2">Belongs to the outer membrane factor (OMF) (TC 1.B.17) family.</text>
</comment>
<keyword evidence="5" id="KW-1185">Reference proteome</keyword>
<dbReference type="SUPFAM" id="SSF56954">
    <property type="entry name" value="Outer membrane efflux proteins (OEP)"/>
    <property type="match status" value="1"/>
</dbReference>
<reference evidence="4 5" key="1">
    <citation type="journal article" date="2018" name="Arch. Microbiol.">
        <title>New insights into the metabolic potential of the phototrophic purple bacterium Rhodopila globiformis DSM 161(T) from its draft genome sequence and evidence for a vanadium-dependent nitrogenase.</title>
        <authorList>
            <person name="Imhoff J.F."/>
            <person name="Rahn T."/>
            <person name="Kunzel S."/>
            <person name="Neulinger S.C."/>
        </authorList>
    </citation>
    <scope>NUCLEOTIDE SEQUENCE [LARGE SCALE GENOMIC DNA]</scope>
    <source>
        <strain evidence="4 5">DSM 161</strain>
    </source>
</reference>
<evidence type="ECO:0000256" key="2">
    <source>
        <dbReference type="RuleBase" id="RU362097"/>
    </source>
</evidence>
<dbReference type="PANTHER" id="PTHR30203">
    <property type="entry name" value="OUTER MEMBRANE CATION EFFLUX PROTEIN"/>
    <property type="match status" value="1"/>
</dbReference>
<proteinExistence type="inferred from homology"/>
<dbReference type="Pfam" id="PF02321">
    <property type="entry name" value="OEP"/>
    <property type="match status" value="2"/>
</dbReference>
<feature type="region of interest" description="Disordered" evidence="3">
    <location>
        <begin position="474"/>
        <end position="509"/>
    </location>
</feature>
<keyword evidence="2" id="KW-0732">Signal</keyword>
<dbReference type="PROSITE" id="PS51257">
    <property type="entry name" value="PROKAR_LIPOPROTEIN"/>
    <property type="match status" value="1"/>
</dbReference>
<feature type="chain" id="PRO_5015373257" description="RND transporter" evidence="2">
    <location>
        <begin position="23"/>
        <end position="509"/>
    </location>
</feature>
<keyword evidence="2" id="KW-0564">Palmitate</keyword>
<dbReference type="Proteomes" id="UP000239724">
    <property type="component" value="Unassembled WGS sequence"/>
</dbReference>
<sequence length="509" mass="55386">MMRSVRCALALALASLAGCDLAPAYHPPKFVLPASYQGSGPWQVAHPQDQIPRGPWWEAYGNPTLNELEARIPQNPDLLAEREIYIQSRDLAAEAESGLYPQVAGGYGMSANRQSPYRLWRSPVSKAPLYEPSVQIDAQATWEIDVWDRIGNQAHARKRLAQAEAAYLALVELSLQAELANAYLTLRGLDQTITLYEQTIVYYQKALDITLMRLSDKIGSALDVARARAQVSTTQALLHDIIAQRALALHAIANLIGVPATGFELPPQDRTPLYLPVIPVGLPSSLLERRPDIAAAERNMAAANAEIGVARAAFYPNLSLNGAFGIVDAGFNIVSLPNRMWSIGTAIYQPIFEGGLLRAELQFANSSYRQTRDNYRSVVLTAFQQVEDQLSLNDQLAKEVAADRQALQSTTQAQTLSMQLYTSGATSYLEVIVAQIAAFQASVSDITGTIRLQQASINLVRALGGGWSAGDLPTEKQTLPFNPLRPGRSSGGNVADADPGDWRSARPDP</sequence>
<dbReference type="PANTHER" id="PTHR30203:SF33">
    <property type="entry name" value="BLR4455 PROTEIN"/>
    <property type="match status" value="1"/>
</dbReference>
<dbReference type="Gene3D" id="2.20.200.10">
    <property type="entry name" value="Outer membrane efflux proteins (OEP)"/>
    <property type="match status" value="1"/>
</dbReference>
<dbReference type="NCBIfam" id="TIGR01845">
    <property type="entry name" value="outer_NodT"/>
    <property type="match status" value="1"/>
</dbReference>
<evidence type="ECO:0000313" key="4">
    <source>
        <dbReference type="EMBL" id="PPQ33648.1"/>
    </source>
</evidence>